<evidence type="ECO:0000313" key="1">
    <source>
        <dbReference type="EMBL" id="EDM11374.1"/>
    </source>
</evidence>
<evidence type="ECO:0000313" key="2">
    <source>
        <dbReference type="Proteomes" id="UP000234681"/>
    </source>
</evidence>
<dbReference type="Proteomes" id="UP000234681">
    <property type="component" value="Chromosome 11"/>
</dbReference>
<proteinExistence type="predicted"/>
<name>A6IRM6_RAT</name>
<accession>A6IRM6</accession>
<gene>
    <name evidence="1" type="ORF">rCG_52806</name>
</gene>
<sequence>MLLHSPTPQFLKVFCVESRGGSHQILGNVRLVFDLMLLMSF</sequence>
<reference evidence="2" key="1">
    <citation type="submission" date="2005-09" db="EMBL/GenBank/DDBJ databases">
        <authorList>
            <person name="Mural R.J."/>
            <person name="Li P.W."/>
            <person name="Adams M.D."/>
            <person name="Amanatides P.G."/>
            <person name="Baden-Tillson H."/>
            <person name="Barnstead M."/>
            <person name="Chin S.H."/>
            <person name="Dew I."/>
            <person name="Evans C.A."/>
            <person name="Ferriera S."/>
            <person name="Flanigan M."/>
            <person name="Fosler C."/>
            <person name="Glodek A."/>
            <person name="Gu Z."/>
            <person name="Holt R.A."/>
            <person name="Jennings D."/>
            <person name="Kraft C.L."/>
            <person name="Lu F."/>
            <person name="Nguyen T."/>
            <person name="Nusskern D.R."/>
            <person name="Pfannkoch C.M."/>
            <person name="Sitter C."/>
            <person name="Sutton G.G."/>
            <person name="Venter J.C."/>
            <person name="Wang Z."/>
            <person name="Woodage T."/>
            <person name="Zheng X.H."/>
            <person name="Zhong F."/>
        </authorList>
    </citation>
    <scope>NUCLEOTIDE SEQUENCE [LARGE SCALE GENOMIC DNA]</scope>
    <source>
        <strain>BN</strain>
        <strain evidence="2">Sprague-Dawley</strain>
    </source>
</reference>
<dbReference type="AlphaFoldDB" id="A6IRM6"/>
<protein>
    <submittedName>
        <fullName evidence="1">RCG52806, isoform CRA_a</fullName>
    </submittedName>
</protein>
<dbReference type="EMBL" id="CH473967">
    <property type="protein sequence ID" value="EDM11374.1"/>
    <property type="molecule type" value="Genomic_DNA"/>
</dbReference>
<organism evidence="1 2">
    <name type="scientific">Rattus norvegicus</name>
    <name type="common">Rat</name>
    <dbReference type="NCBI Taxonomy" id="10116"/>
    <lineage>
        <taxon>Eukaryota</taxon>
        <taxon>Metazoa</taxon>
        <taxon>Chordata</taxon>
        <taxon>Craniata</taxon>
        <taxon>Vertebrata</taxon>
        <taxon>Euteleostomi</taxon>
        <taxon>Mammalia</taxon>
        <taxon>Eutheria</taxon>
        <taxon>Euarchontoglires</taxon>
        <taxon>Glires</taxon>
        <taxon>Rodentia</taxon>
        <taxon>Myomorpha</taxon>
        <taxon>Muroidea</taxon>
        <taxon>Muridae</taxon>
        <taxon>Murinae</taxon>
        <taxon>Rattus</taxon>
    </lineage>
</organism>